<accession>A0A0B5J7L5</accession>
<evidence type="ECO:0000313" key="1">
    <source>
        <dbReference type="EMBL" id="AJF97890.1"/>
    </source>
</evidence>
<organism evidence="1 2">
    <name type="scientific">Pandoravirus inopinatum</name>
    <dbReference type="NCBI Taxonomy" id="1605721"/>
    <lineage>
        <taxon>Viruses</taxon>
        <taxon>Pandoravirus</taxon>
    </lineage>
</organism>
<reference evidence="1 2" key="1">
    <citation type="journal article" date="2015" name="Parasitol. Res.">
        <title>Viruses in close associations with free-living amoebae.</title>
        <authorList>
            <person name="Scheid P."/>
        </authorList>
    </citation>
    <scope>NUCLEOTIDE SEQUENCE [LARGE SCALE GENOMIC DNA]</scope>
    <source>
        <strain evidence="1">KlaHel</strain>
    </source>
</reference>
<dbReference type="RefSeq" id="YP_009120125.1">
    <property type="nucleotide sequence ID" value="NC_026440.1"/>
</dbReference>
<evidence type="ECO:0000313" key="2">
    <source>
        <dbReference type="Proteomes" id="UP000202511"/>
    </source>
</evidence>
<dbReference type="Proteomes" id="UP000202511">
    <property type="component" value="Segment"/>
</dbReference>
<name>A0A0B5J7L5_9VIRU</name>
<protein>
    <submittedName>
        <fullName evidence="1">Uncharacterized protein</fullName>
    </submittedName>
</protein>
<dbReference type="GeneID" id="23462807"/>
<dbReference type="EMBL" id="KP136319">
    <property type="protein sequence ID" value="AJF97890.1"/>
    <property type="molecule type" value="Genomic_DNA"/>
</dbReference>
<dbReference type="KEGG" id="vg:23462807"/>
<proteinExistence type="predicted"/>
<sequence>MEAPDETAAEIRRLVGAGVLARREAEARAQRLVETQEEARKRLAAALGYEVDEEAFERLAALPTWARQRLPALAPCPNADQVADVPPPFVFRVVGADGIVARCVDARLLNHLDRLGGTNVLHDALTNVVLDALAPDVMPEDVAGAVAEAVDVNAARFKARWRQVDPERGVEPLPVGRLRAIMRPAIGSSGVAGHGQCCRLGSRSRRPAAALRHRVARVWR</sequence>